<dbReference type="EC" id="2.4.2.-" evidence="1"/>
<dbReference type="PANTHER" id="PTHR45740">
    <property type="entry name" value="POLY [ADP-RIBOSE] POLYMERASE"/>
    <property type="match status" value="1"/>
</dbReference>
<dbReference type="InterPro" id="IPR051712">
    <property type="entry name" value="ARTD-AVP"/>
</dbReference>
<evidence type="ECO:0000259" key="2">
    <source>
        <dbReference type="PROSITE" id="PS51059"/>
    </source>
</evidence>
<keyword evidence="1" id="KW-0520">NAD</keyword>
<dbReference type="Gene3D" id="3.90.228.10">
    <property type="match status" value="1"/>
</dbReference>
<evidence type="ECO:0000313" key="4">
    <source>
        <dbReference type="Proteomes" id="UP000654075"/>
    </source>
</evidence>
<keyword evidence="1" id="KW-0328">Glycosyltransferase</keyword>
<comment type="caution">
    <text evidence="3">The sequence shown here is derived from an EMBL/GenBank/DDBJ whole genome shotgun (WGS) entry which is preliminary data.</text>
</comment>
<proteinExistence type="predicted"/>
<evidence type="ECO:0000256" key="1">
    <source>
        <dbReference type="RuleBase" id="RU362114"/>
    </source>
</evidence>
<dbReference type="GO" id="GO:1990404">
    <property type="term" value="F:NAD+-protein mono-ADP-ribosyltransferase activity"/>
    <property type="evidence" value="ECO:0007669"/>
    <property type="project" value="TreeGrafter"/>
</dbReference>
<dbReference type="Pfam" id="PF00644">
    <property type="entry name" value="PARP"/>
    <property type="match status" value="1"/>
</dbReference>
<sequence length="477" mass="53759">MPRCRIFAARSFPLGSKPECSREMPKLGKPCSMLIAKIWGLEHTPSSQTALMRILDTAQGKMTSRYNDNHFCIVTKASLTSTNSLSIEFDLVGEGPTIDRSQSVFDPSASVVTRSGGEVKLTDLDEDTATIESDDQHVWGTMTFREVPTDCDLYFRFGTEDYTKCLVVVTHPDAKLLPSVWDKSALEPGILRMDQGLDVKDSENILKDWKGHNSTGVKVGINFFNSLQSDQKELAEFQRFFDGTVQKVYTRDRKGGAVPDRLQLTRGIRIQNVKNWTEYSAHRWQVMEQMRQRGKGLPDSIENLKTAGLLPEEDKYHLEREANDEWLFNGTNDYAAKCITSGDFLVNLAGSNAGTLYGNGVYLAESFSKSDQYTKENESGERCLLLCRATLGFVNYIDEAGPDPDQLVQSCTSGPYHSVLGDREKLRGTFKEIIVYDDNQVYPEYVFWYKRVYEGGGSALTEENNGEERETERETES</sequence>
<gene>
    <name evidence="3" type="ORF">PGLA1383_LOCUS53287</name>
</gene>
<dbReference type="GO" id="GO:0003950">
    <property type="term" value="F:NAD+ poly-ADP-ribosyltransferase activity"/>
    <property type="evidence" value="ECO:0007669"/>
    <property type="project" value="UniProtKB-UniRule"/>
</dbReference>
<name>A0A813HJ47_POLGL</name>
<organism evidence="3 4">
    <name type="scientific">Polarella glacialis</name>
    <name type="common">Dinoflagellate</name>
    <dbReference type="NCBI Taxonomy" id="89957"/>
    <lineage>
        <taxon>Eukaryota</taxon>
        <taxon>Sar</taxon>
        <taxon>Alveolata</taxon>
        <taxon>Dinophyceae</taxon>
        <taxon>Suessiales</taxon>
        <taxon>Suessiaceae</taxon>
        <taxon>Polarella</taxon>
    </lineage>
</organism>
<dbReference type="EMBL" id="CAJNNV010031830">
    <property type="protein sequence ID" value="CAE8637991.1"/>
    <property type="molecule type" value="Genomic_DNA"/>
</dbReference>
<dbReference type="GO" id="GO:0005634">
    <property type="term" value="C:nucleus"/>
    <property type="evidence" value="ECO:0007669"/>
    <property type="project" value="TreeGrafter"/>
</dbReference>
<feature type="domain" description="PARP catalytic" evidence="2">
    <location>
        <begin position="256"/>
        <end position="458"/>
    </location>
</feature>
<dbReference type="InterPro" id="IPR012317">
    <property type="entry name" value="Poly(ADP-ribose)pol_cat_dom"/>
</dbReference>
<evidence type="ECO:0000313" key="3">
    <source>
        <dbReference type="EMBL" id="CAE8637991.1"/>
    </source>
</evidence>
<dbReference type="Proteomes" id="UP000654075">
    <property type="component" value="Unassembled WGS sequence"/>
</dbReference>
<dbReference type="SUPFAM" id="SSF56399">
    <property type="entry name" value="ADP-ribosylation"/>
    <property type="match status" value="1"/>
</dbReference>
<dbReference type="OrthoDB" id="412596at2759"/>
<dbReference type="PROSITE" id="PS51059">
    <property type="entry name" value="PARP_CATALYTIC"/>
    <property type="match status" value="1"/>
</dbReference>
<dbReference type="AlphaFoldDB" id="A0A813HJ47"/>
<keyword evidence="1" id="KW-0808">Transferase</keyword>
<keyword evidence="4" id="KW-1185">Reference proteome</keyword>
<reference evidence="3" key="1">
    <citation type="submission" date="2021-02" db="EMBL/GenBank/DDBJ databases">
        <authorList>
            <person name="Dougan E. K."/>
            <person name="Rhodes N."/>
            <person name="Thang M."/>
            <person name="Chan C."/>
        </authorList>
    </citation>
    <scope>NUCLEOTIDE SEQUENCE</scope>
</reference>
<protein>
    <recommendedName>
        <fullName evidence="1">Poly [ADP-ribose] polymerase</fullName>
        <shortName evidence="1">PARP</shortName>
        <ecNumber evidence="1">2.4.2.-</ecNumber>
    </recommendedName>
</protein>
<dbReference type="PANTHER" id="PTHR45740:SF2">
    <property type="entry name" value="POLY [ADP-RIBOSE] POLYMERASE"/>
    <property type="match status" value="1"/>
</dbReference>
<accession>A0A813HJ47</accession>